<dbReference type="InterPro" id="IPR033927">
    <property type="entry name" value="WASPfam_EVH1"/>
</dbReference>
<keyword evidence="3" id="KW-0963">Cytoplasm</keyword>
<dbReference type="SUPFAM" id="SSF50729">
    <property type="entry name" value="PH domain-like"/>
    <property type="match status" value="1"/>
</dbReference>
<feature type="compositionally biased region" description="Pro residues" evidence="8">
    <location>
        <begin position="251"/>
        <end position="264"/>
    </location>
</feature>
<reference evidence="11 12" key="1">
    <citation type="submission" date="2020-07" db="EMBL/GenBank/DDBJ databases">
        <title>Comparative genomics of pyrophilous fungi reveals a link between fire events and developmental genes.</title>
        <authorList>
            <consortium name="DOE Joint Genome Institute"/>
            <person name="Steindorff A.S."/>
            <person name="Carver A."/>
            <person name="Calhoun S."/>
            <person name="Stillman K."/>
            <person name="Liu H."/>
            <person name="Lipzen A."/>
            <person name="Pangilinan J."/>
            <person name="Labutti K."/>
            <person name="Bruns T.D."/>
            <person name="Grigoriev I.V."/>
        </authorList>
    </citation>
    <scope>NUCLEOTIDE SEQUENCE [LARGE SCALE GENOMIC DNA]</scope>
    <source>
        <strain evidence="11 12">CBS 144469</strain>
    </source>
</reference>
<protein>
    <recommendedName>
        <fullName evidence="13">WH1 domain-containing protein</fullName>
    </recommendedName>
</protein>
<keyword evidence="6" id="KW-0206">Cytoskeleton</keyword>
<feature type="compositionally biased region" description="Low complexity" evidence="8">
    <location>
        <begin position="267"/>
        <end position="276"/>
    </location>
</feature>
<dbReference type="Proteomes" id="UP000521943">
    <property type="component" value="Unassembled WGS sequence"/>
</dbReference>
<name>A0A8H6HTZ7_9AGAR</name>
<gene>
    <name evidence="11" type="ORF">DFP72DRAFT_814933</name>
</gene>
<dbReference type="InterPro" id="IPR011026">
    <property type="entry name" value="WAS_C"/>
</dbReference>
<evidence type="ECO:0000256" key="1">
    <source>
        <dbReference type="ARBA" id="ARBA00004123"/>
    </source>
</evidence>
<proteinExistence type="predicted"/>
<evidence type="ECO:0000256" key="6">
    <source>
        <dbReference type="ARBA" id="ARBA00023212"/>
    </source>
</evidence>
<feature type="domain" description="WH1" evidence="9">
    <location>
        <begin position="19"/>
        <end position="129"/>
    </location>
</feature>
<evidence type="ECO:0000256" key="3">
    <source>
        <dbReference type="ARBA" id="ARBA00022490"/>
    </source>
</evidence>
<evidence type="ECO:0000256" key="2">
    <source>
        <dbReference type="ARBA" id="ARBA00004245"/>
    </source>
</evidence>
<dbReference type="GO" id="GO:0005634">
    <property type="term" value="C:nucleus"/>
    <property type="evidence" value="ECO:0007669"/>
    <property type="project" value="UniProtKB-SubCell"/>
</dbReference>
<evidence type="ECO:0000256" key="5">
    <source>
        <dbReference type="ARBA" id="ARBA00022737"/>
    </source>
</evidence>
<dbReference type="OrthoDB" id="8963340at2759"/>
<evidence type="ECO:0000313" key="12">
    <source>
        <dbReference type="Proteomes" id="UP000521943"/>
    </source>
</evidence>
<evidence type="ECO:0000313" key="11">
    <source>
        <dbReference type="EMBL" id="KAF6752771.1"/>
    </source>
</evidence>
<feature type="region of interest" description="Disordered" evidence="8">
    <location>
        <begin position="125"/>
        <end position="154"/>
    </location>
</feature>
<dbReference type="InterPro" id="IPR011993">
    <property type="entry name" value="PH-like_dom_sf"/>
</dbReference>
<dbReference type="GO" id="GO:0003779">
    <property type="term" value="F:actin binding"/>
    <property type="evidence" value="ECO:0007669"/>
    <property type="project" value="InterPro"/>
</dbReference>
<keyword evidence="4" id="KW-0597">Phosphoprotein</keyword>
<dbReference type="GO" id="GO:0005856">
    <property type="term" value="C:cytoskeleton"/>
    <property type="evidence" value="ECO:0007669"/>
    <property type="project" value="UniProtKB-SubCell"/>
</dbReference>
<evidence type="ECO:0000259" key="10">
    <source>
        <dbReference type="PROSITE" id="PS51082"/>
    </source>
</evidence>
<evidence type="ECO:0000256" key="4">
    <source>
        <dbReference type="ARBA" id="ARBA00022553"/>
    </source>
</evidence>
<feature type="domain" description="WH2" evidence="10">
    <location>
        <begin position="281"/>
        <end position="300"/>
    </location>
</feature>
<feature type="compositionally biased region" description="Low complexity" evidence="8">
    <location>
        <begin position="131"/>
        <end position="144"/>
    </location>
</feature>
<keyword evidence="12" id="KW-1185">Reference proteome</keyword>
<dbReference type="InterPro" id="IPR036936">
    <property type="entry name" value="CRIB_dom_sf"/>
</dbReference>
<sequence>MPSQSTLNEEDKTKVKKAIPKDLNKIFYATLARIYYTYPEPDKWAYSGLQGALAFILDGRGIPFFKLVDLEGTRGVIWEHEIYKDMEYHPDRAFFHCFAGDKCNIGFVFANEVEARDLWKKVNSKKDGKIGTSSKPKAASSSGSSKGGKIDKSMISGPKQGSFIHVAHMGYDADAGFTSRGVDPSWSAFLTKLEGQGIPKEVIEKEMEYIKAYVKNEQQQQQQQPKKPPPPPASRNSKRIPPAVPSGSGGVPPPPPPPPPPPGGAGPAPSALASLPAPQPGRGNLLAEIQGKGVHVLKKTEPREPESPSTNGGGSGAGMAAAAAGGAAAGAGAAAGGDLAGALAAALLERNKRLGDSDDDDDDDDEDWD</sequence>
<keyword evidence="5" id="KW-0677">Repeat</keyword>
<keyword evidence="7" id="KW-0539">Nucleus</keyword>
<feature type="region of interest" description="Disordered" evidence="8">
    <location>
        <begin position="216"/>
        <end position="335"/>
    </location>
</feature>
<dbReference type="InterPro" id="IPR000697">
    <property type="entry name" value="WH1/EVH1_dom"/>
</dbReference>
<dbReference type="SUPFAM" id="SSF47912">
    <property type="entry name" value="Wiscott-Aldrich syndrome protein, WASP, C-terminal domain"/>
    <property type="match status" value="1"/>
</dbReference>
<dbReference type="Pfam" id="PF00786">
    <property type="entry name" value="PBD"/>
    <property type="match status" value="1"/>
</dbReference>
<dbReference type="SMART" id="SM00461">
    <property type="entry name" value="WH1"/>
    <property type="match status" value="1"/>
</dbReference>
<dbReference type="AlphaFoldDB" id="A0A8H6HTZ7"/>
<evidence type="ECO:0008006" key="13">
    <source>
        <dbReference type="Google" id="ProtNLM"/>
    </source>
</evidence>
<organism evidence="11 12">
    <name type="scientific">Ephemerocybe angulata</name>
    <dbReference type="NCBI Taxonomy" id="980116"/>
    <lineage>
        <taxon>Eukaryota</taxon>
        <taxon>Fungi</taxon>
        <taxon>Dikarya</taxon>
        <taxon>Basidiomycota</taxon>
        <taxon>Agaricomycotina</taxon>
        <taxon>Agaricomycetes</taxon>
        <taxon>Agaricomycetidae</taxon>
        <taxon>Agaricales</taxon>
        <taxon>Agaricineae</taxon>
        <taxon>Psathyrellaceae</taxon>
        <taxon>Ephemerocybe</taxon>
    </lineage>
</organism>
<dbReference type="EMBL" id="JACGCI010000042">
    <property type="protein sequence ID" value="KAF6752771.1"/>
    <property type="molecule type" value="Genomic_DNA"/>
</dbReference>
<dbReference type="Pfam" id="PF00568">
    <property type="entry name" value="WH1"/>
    <property type="match status" value="1"/>
</dbReference>
<evidence type="ECO:0000256" key="8">
    <source>
        <dbReference type="SAM" id="MobiDB-lite"/>
    </source>
</evidence>
<comment type="caution">
    <text evidence="11">The sequence shown here is derived from an EMBL/GenBank/DDBJ whole genome shotgun (WGS) entry which is preliminary data.</text>
</comment>
<accession>A0A8H6HTZ7</accession>
<dbReference type="InterPro" id="IPR003124">
    <property type="entry name" value="WH2_dom"/>
</dbReference>
<evidence type="ECO:0000256" key="7">
    <source>
        <dbReference type="ARBA" id="ARBA00023242"/>
    </source>
</evidence>
<dbReference type="InterPro" id="IPR000095">
    <property type="entry name" value="CRIB_dom"/>
</dbReference>
<evidence type="ECO:0000259" key="9">
    <source>
        <dbReference type="PROSITE" id="PS50229"/>
    </source>
</evidence>
<dbReference type="GO" id="GO:0007015">
    <property type="term" value="P:actin filament organization"/>
    <property type="evidence" value="ECO:0007669"/>
    <property type="project" value="InterPro"/>
</dbReference>
<dbReference type="Gene3D" id="2.30.29.30">
    <property type="entry name" value="Pleckstrin-homology domain (PH domain)/Phosphotyrosine-binding domain (PTB)"/>
    <property type="match status" value="1"/>
</dbReference>
<dbReference type="Gene3D" id="3.90.810.10">
    <property type="entry name" value="CRIB domain"/>
    <property type="match status" value="1"/>
</dbReference>
<dbReference type="PROSITE" id="PS50229">
    <property type="entry name" value="WH1"/>
    <property type="match status" value="1"/>
</dbReference>
<comment type="subcellular location">
    <subcellularLocation>
        <location evidence="2">Cytoplasm</location>
        <location evidence="2">Cytoskeleton</location>
    </subcellularLocation>
    <subcellularLocation>
        <location evidence="1">Nucleus</location>
    </subcellularLocation>
</comment>
<dbReference type="PROSITE" id="PS51082">
    <property type="entry name" value="WH2"/>
    <property type="match status" value="1"/>
</dbReference>
<dbReference type="CDD" id="cd01205">
    <property type="entry name" value="EVH1_WASP-like"/>
    <property type="match status" value="1"/>
</dbReference>